<evidence type="ECO:0000256" key="2">
    <source>
        <dbReference type="SAM" id="SignalP"/>
    </source>
</evidence>
<feature type="chain" id="PRO_5040943742" evidence="2">
    <location>
        <begin position="20"/>
        <end position="109"/>
    </location>
</feature>
<feature type="region of interest" description="Disordered" evidence="1">
    <location>
        <begin position="26"/>
        <end position="53"/>
    </location>
</feature>
<evidence type="ECO:0000313" key="3">
    <source>
        <dbReference type="EMBL" id="MCK8785292.1"/>
    </source>
</evidence>
<feature type="signal peptide" evidence="2">
    <location>
        <begin position="1"/>
        <end position="19"/>
    </location>
</feature>
<organism evidence="3 4">
    <name type="scientific">Roseomonas acroporae</name>
    <dbReference type="NCBI Taxonomy" id="2937791"/>
    <lineage>
        <taxon>Bacteria</taxon>
        <taxon>Pseudomonadati</taxon>
        <taxon>Pseudomonadota</taxon>
        <taxon>Alphaproteobacteria</taxon>
        <taxon>Acetobacterales</taxon>
        <taxon>Roseomonadaceae</taxon>
        <taxon>Roseomonas</taxon>
    </lineage>
</organism>
<evidence type="ECO:0000256" key="1">
    <source>
        <dbReference type="SAM" id="MobiDB-lite"/>
    </source>
</evidence>
<gene>
    <name evidence="3" type="ORF">M0638_12945</name>
</gene>
<dbReference type="AlphaFoldDB" id="A0A9X2BUA1"/>
<keyword evidence="2" id="KW-0732">Signal</keyword>
<sequence length="109" mass="11025">MLCCLFALLAAATGLVAPAARRARPAPPGCGRHRAAGCPPRERPTLGWRPGRAAAGRRAGPGALAVLVLALAALPSLLPRPFRPPLPWADAAALPPLPICGLLGHGATP</sequence>
<name>A0A9X2BUA1_9PROT</name>
<accession>A0A9X2BUA1</accession>
<protein>
    <submittedName>
        <fullName evidence="3">Uncharacterized protein</fullName>
    </submittedName>
</protein>
<keyword evidence="4" id="KW-1185">Reference proteome</keyword>
<dbReference type="Proteomes" id="UP001139516">
    <property type="component" value="Unassembled WGS sequence"/>
</dbReference>
<proteinExistence type="predicted"/>
<dbReference type="RefSeq" id="WP_248667415.1">
    <property type="nucleotide sequence ID" value="NZ_JALPRX010000054.1"/>
</dbReference>
<dbReference type="EMBL" id="JALPRX010000054">
    <property type="protein sequence ID" value="MCK8785292.1"/>
    <property type="molecule type" value="Genomic_DNA"/>
</dbReference>
<reference evidence="3" key="1">
    <citation type="submission" date="2022-04" db="EMBL/GenBank/DDBJ databases">
        <title>Roseomonas acroporae sp. nov., isolated from coral Acropora digitifera.</title>
        <authorList>
            <person name="Sun H."/>
        </authorList>
    </citation>
    <scope>NUCLEOTIDE SEQUENCE</scope>
    <source>
        <strain evidence="3">NAR14</strain>
    </source>
</reference>
<comment type="caution">
    <text evidence="3">The sequence shown here is derived from an EMBL/GenBank/DDBJ whole genome shotgun (WGS) entry which is preliminary data.</text>
</comment>
<evidence type="ECO:0000313" key="4">
    <source>
        <dbReference type="Proteomes" id="UP001139516"/>
    </source>
</evidence>